<dbReference type="Proteomes" id="UP001162318">
    <property type="component" value="Unassembled WGS sequence"/>
</dbReference>
<gene>
    <name evidence="1" type="ORF">N5J77_23250</name>
</gene>
<evidence type="ECO:0000313" key="2">
    <source>
        <dbReference type="Proteomes" id="UP001162318"/>
    </source>
</evidence>
<accession>A0AA43BC82</accession>
<dbReference type="RefSeq" id="WP_088184955.1">
    <property type="nucleotide sequence ID" value="NZ_JAOCKX010000047.1"/>
</dbReference>
<proteinExistence type="predicted"/>
<protein>
    <submittedName>
        <fullName evidence="1">Uncharacterized protein</fullName>
    </submittedName>
</protein>
<dbReference type="AlphaFoldDB" id="A0AA43BC82"/>
<comment type="caution">
    <text evidence="1">The sequence shown here is derived from an EMBL/GenBank/DDBJ whole genome shotgun (WGS) entry which is preliminary data.</text>
</comment>
<dbReference type="EMBL" id="JAOCKX010000047">
    <property type="protein sequence ID" value="MDH2134053.1"/>
    <property type="molecule type" value="Genomic_DNA"/>
</dbReference>
<reference evidence="1" key="1">
    <citation type="submission" date="2022-09" db="EMBL/GenBank/DDBJ databases">
        <title>Intensive care unit water sources are persistently colonized with multi-drug resistant bacteria and are the site of extensive horizontal gene transfer of antibiotic resistance genes.</title>
        <authorList>
            <person name="Diorio-Toth L."/>
        </authorList>
    </citation>
    <scope>NUCLEOTIDE SEQUENCE</scope>
    <source>
        <strain evidence="1">GD03659</strain>
    </source>
</reference>
<evidence type="ECO:0000313" key="1">
    <source>
        <dbReference type="EMBL" id="MDH2134053.1"/>
    </source>
</evidence>
<organism evidence="1 2">
    <name type="scientific">Sphingobium yanoikuyae</name>
    <name type="common">Sphingomonas yanoikuyae</name>
    <dbReference type="NCBI Taxonomy" id="13690"/>
    <lineage>
        <taxon>Bacteria</taxon>
        <taxon>Pseudomonadati</taxon>
        <taxon>Pseudomonadota</taxon>
        <taxon>Alphaproteobacteria</taxon>
        <taxon>Sphingomonadales</taxon>
        <taxon>Sphingomonadaceae</taxon>
        <taxon>Sphingobium</taxon>
    </lineage>
</organism>
<name>A0AA43BC82_SPHYA</name>
<sequence>MADYYVQGSFSFTCTAAESALIEEAWQHAADLGDKAAPGEPTAEFLASFPPTDLGNPFNGLLEIFDDPNFPIFGADIEISGAETCLVSIFGDTDFQPDAIARLVQRCCPLTLSEAPIGFEWSYSCSRSRADGIGGGWCAIFVDGIEYGATSEGLSRALRPATHRDPWIEDPVHPLSDWKDEVANDDTRLGYFDWVTARHAAEPADMRPANS</sequence>